<dbReference type="VEuPathDB" id="FungiDB:BO78DRAFT_429127"/>
<dbReference type="GO" id="GO:0016787">
    <property type="term" value="F:hydrolase activity"/>
    <property type="evidence" value="ECO:0007669"/>
    <property type="project" value="UniProtKB-KW"/>
</dbReference>
<keyword evidence="3" id="KW-1185">Reference proteome</keyword>
<dbReference type="InterPro" id="IPR029058">
    <property type="entry name" value="AB_hydrolase_fold"/>
</dbReference>
<dbReference type="SUPFAM" id="SSF53474">
    <property type="entry name" value="alpha/beta-Hydrolases"/>
    <property type="match status" value="1"/>
</dbReference>
<organism evidence="2 3">
    <name type="scientific">Aspergillus sclerotiicarbonarius (strain CBS 121057 / IBT 28362)</name>
    <dbReference type="NCBI Taxonomy" id="1448318"/>
    <lineage>
        <taxon>Eukaryota</taxon>
        <taxon>Fungi</taxon>
        <taxon>Dikarya</taxon>
        <taxon>Ascomycota</taxon>
        <taxon>Pezizomycotina</taxon>
        <taxon>Eurotiomycetes</taxon>
        <taxon>Eurotiomycetidae</taxon>
        <taxon>Eurotiales</taxon>
        <taxon>Aspergillaceae</taxon>
        <taxon>Aspergillus</taxon>
        <taxon>Aspergillus subgen. Circumdati</taxon>
    </lineage>
</organism>
<evidence type="ECO:0000313" key="3">
    <source>
        <dbReference type="Proteomes" id="UP000248423"/>
    </source>
</evidence>
<dbReference type="OrthoDB" id="1263307at2759"/>
<dbReference type="Proteomes" id="UP000248423">
    <property type="component" value="Unassembled WGS sequence"/>
</dbReference>
<dbReference type="InterPro" id="IPR000073">
    <property type="entry name" value="AB_hydrolase_1"/>
</dbReference>
<accession>A0A319EB00</accession>
<name>A0A319EB00_ASPSB</name>
<evidence type="ECO:0000259" key="1">
    <source>
        <dbReference type="Pfam" id="PF12697"/>
    </source>
</evidence>
<dbReference type="PANTHER" id="PTHR37017">
    <property type="entry name" value="AB HYDROLASE-1 DOMAIN-CONTAINING PROTEIN-RELATED"/>
    <property type="match status" value="1"/>
</dbReference>
<gene>
    <name evidence="2" type="ORF">BO78DRAFT_429127</name>
</gene>
<feature type="domain" description="AB hydrolase-1" evidence="1">
    <location>
        <begin position="7"/>
        <end position="251"/>
    </location>
</feature>
<dbReference type="AlphaFoldDB" id="A0A319EB00"/>
<keyword evidence="2" id="KW-0378">Hydrolase</keyword>
<dbReference type="PANTHER" id="PTHR37017:SF11">
    <property type="entry name" value="ESTERASE_LIPASE_THIOESTERASE DOMAIN-CONTAINING PROTEIN"/>
    <property type="match status" value="1"/>
</dbReference>
<dbReference type="InterPro" id="IPR052897">
    <property type="entry name" value="Sec-Metab_Biosynth_Hydrolase"/>
</dbReference>
<reference evidence="2 3" key="1">
    <citation type="submission" date="2018-02" db="EMBL/GenBank/DDBJ databases">
        <title>The genomes of Aspergillus section Nigri reveals drivers in fungal speciation.</title>
        <authorList>
            <consortium name="DOE Joint Genome Institute"/>
            <person name="Vesth T.C."/>
            <person name="Nybo J."/>
            <person name="Theobald S."/>
            <person name="Brandl J."/>
            <person name="Frisvad J.C."/>
            <person name="Nielsen K.F."/>
            <person name="Lyhne E.K."/>
            <person name="Kogle M.E."/>
            <person name="Kuo A."/>
            <person name="Riley R."/>
            <person name="Clum A."/>
            <person name="Nolan M."/>
            <person name="Lipzen A."/>
            <person name="Salamov A."/>
            <person name="Henrissat B."/>
            <person name="Wiebenga A."/>
            <person name="De vries R.P."/>
            <person name="Grigoriev I.V."/>
            <person name="Mortensen U.H."/>
            <person name="Andersen M.R."/>
            <person name="Baker S.E."/>
        </authorList>
    </citation>
    <scope>NUCLEOTIDE SEQUENCE [LARGE SCALE GENOMIC DNA]</scope>
    <source>
        <strain evidence="2 3">CBS 121057</strain>
    </source>
</reference>
<dbReference type="Gene3D" id="3.40.50.1820">
    <property type="entry name" value="alpha/beta hydrolase"/>
    <property type="match status" value="1"/>
</dbReference>
<dbReference type="Pfam" id="PF12697">
    <property type="entry name" value="Abhydrolase_6"/>
    <property type="match status" value="1"/>
</dbReference>
<evidence type="ECO:0000313" key="2">
    <source>
        <dbReference type="EMBL" id="PYI07322.1"/>
    </source>
</evidence>
<protein>
    <submittedName>
        <fullName evidence="2">Alpha/beta-hydrolase</fullName>
    </submittedName>
</protein>
<sequence>MSDKPAILLIPGAFAPPEHYDAVVNAVVAQGHSIRALHLPTVGYKSGVKVPPCMEDDAAFIASEVAELADQGRDVVLLAHSYGGIPATQSTKGLGKAERQAQGMKGGIVRLAYMNCLVLPLGTSDPSVLMASDAPAKGQIVELKADDDGWLHHSDISLSAALGFSDLPREEGEMWARKLTRHSASAFPSELTHAGYRDIPVSWLLSEDDLCIPATLQRASMAMVERESGHRIDVTSIKAGHCPFISKPSLVTDWVLDIVAKVQSTQSSATVV</sequence>
<dbReference type="EMBL" id="KZ826343">
    <property type="protein sequence ID" value="PYI07322.1"/>
    <property type="molecule type" value="Genomic_DNA"/>
</dbReference>
<proteinExistence type="predicted"/>